<keyword evidence="4" id="KW-1185">Reference proteome</keyword>
<proteinExistence type="inferred from homology"/>
<dbReference type="InterPro" id="IPR020904">
    <property type="entry name" value="Sc_DH/Rdtase_CS"/>
</dbReference>
<evidence type="ECO:0000256" key="1">
    <source>
        <dbReference type="ARBA" id="ARBA00006484"/>
    </source>
</evidence>
<dbReference type="GO" id="GO:0016616">
    <property type="term" value="F:oxidoreductase activity, acting on the CH-OH group of donors, NAD or NADP as acceptor"/>
    <property type="evidence" value="ECO:0007669"/>
    <property type="project" value="TreeGrafter"/>
</dbReference>
<name>A0A371P6G8_9BACL</name>
<dbReference type="Gene3D" id="3.40.50.720">
    <property type="entry name" value="NAD(P)-binding Rossmann-like Domain"/>
    <property type="match status" value="1"/>
</dbReference>
<dbReference type="NCBIfam" id="NF005559">
    <property type="entry name" value="PRK07231.1"/>
    <property type="match status" value="1"/>
</dbReference>
<dbReference type="InterPro" id="IPR002347">
    <property type="entry name" value="SDR_fam"/>
</dbReference>
<dbReference type="OrthoDB" id="9803333at2"/>
<dbReference type="AlphaFoldDB" id="A0A371P6G8"/>
<dbReference type="PROSITE" id="PS00061">
    <property type="entry name" value="ADH_SHORT"/>
    <property type="match status" value="1"/>
</dbReference>
<evidence type="ECO:0000256" key="2">
    <source>
        <dbReference type="ARBA" id="ARBA00023002"/>
    </source>
</evidence>
<evidence type="ECO:0000313" key="4">
    <source>
        <dbReference type="Proteomes" id="UP000261905"/>
    </source>
</evidence>
<dbReference type="PRINTS" id="PR00080">
    <property type="entry name" value="SDRFAMILY"/>
</dbReference>
<dbReference type="EMBL" id="QUBQ01000005">
    <property type="protein sequence ID" value="REK71543.1"/>
    <property type="molecule type" value="Genomic_DNA"/>
</dbReference>
<dbReference type="Proteomes" id="UP000261905">
    <property type="component" value="Unassembled WGS sequence"/>
</dbReference>
<keyword evidence="2" id="KW-0560">Oxidoreductase</keyword>
<dbReference type="Pfam" id="PF13561">
    <property type="entry name" value="adh_short_C2"/>
    <property type="match status" value="1"/>
</dbReference>
<dbReference type="PANTHER" id="PTHR42760">
    <property type="entry name" value="SHORT-CHAIN DEHYDROGENASES/REDUCTASES FAMILY MEMBER"/>
    <property type="match status" value="1"/>
</dbReference>
<comment type="similarity">
    <text evidence="1">Belongs to the short-chain dehydrogenases/reductases (SDR) family.</text>
</comment>
<dbReference type="SUPFAM" id="SSF51735">
    <property type="entry name" value="NAD(P)-binding Rossmann-fold domains"/>
    <property type="match status" value="1"/>
</dbReference>
<comment type="caution">
    <text evidence="3">The sequence shown here is derived from an EMBL/GenBank/DDBJ whole genome shotgun (WGS) entry which is preliminary data.</text>
</comment>
<dbReference type="InterPro" id="IPR036291">
    <property type="entry name" value="NAD(P)-bd_dom_sf"/>
</dbReference>
<accession>A0A371P6G8</accession>
<organism evidence="3 4">
    <name type="scientific">Paenibacillus paeoniae</name>
    <dbReference type="NCBI Taxonomy" id="2292705"/>
    <lineage>
        <taxon>Bacteria</taxon>
        <taxon>Bacillati</taxon>
        <taxon>Bacillota</taxon>
        <taxon>Bacilli</taxon>
        <taxon>Bacillales</taxon>
        <taxon>Paenibacillaceae</taxon>
        <taxon>Paenibacillus</taxon>
    </lineage>
</organism>
<dbReference type="PANTHER" id="PTHR42760:SF133">
    <property type="entry name" value="3-OXOACYL-[ACYL-CARRIER-PROTEIN] REDUCTASE"/>
    <property type="match status" value="1"/>
</dbReference>
<reference evidence="3 4" key="1">
    <citation type="submission" date="2018-08" db="EMBL/GenBank/DDBJ databases">
        <title>Paenibacillus sp. M4BSY-1, whole genome shotgun sequence.</title>
        <authorList>
            <person name="Tuo L."/>
        </authorList>
    </citation>
    <scope>NUCLEOTIDE SEQUENCE [LARGE SCALE GENOMIC DNA]</scope>
    <source>
        <strain evidence="3 4">M4BSY-1</strain>
    </source>
</reference>
<gene>
    <name evidence="3" type="ORF">DX130_21325</name>
</gene>
<dbReference type="PRINTS" id="PR00081">
    <property type="entry name" value="GDHRDH"/>
</dbReference>
<protein>
    <submittedName>
        <fullName evidence="3">SDR family NAD(P)-dependent oxidoreductase</fullName>
    </submittedName>
</protein>
<dbReference type="GO" id="GO:0008206">
    <property type="term" value="P:bile acid metabolic process"/>
    <property type="evidence" value="ECO:0007669"/>
    <property type="project" value="UniProtKB-ARBA"/>
</dbReference>
<dbReference type="FunFam" id="3.40.50.720:FF:000084">
    <property type="entry name" value="Short-chain dehydrogenase reductase"/>
    <property type="match status" value="1"/>
</dbReference>
<sequence>MIGSKRDDAVFTGKVVLVTGAGAGIGQALALAYARSGATVAIADRNEGGLAETSAQLEGEGYAAISITADLSLSDDISRMFERMEEQTGGIDILINNAGFGIWKSPYDLELDEWDCVLNTNLRGTFLCSREAAKGMKKRGGGSIVNLSSTRALMSEANSEAYAASKAGILGLTHAMAVSLGPDRIRVNAICPGWIDTGDYSALRTEDHVQHPAGRVGKPEDITKACFYLSDPHNDFVTGIHLTVDGGMTRRMIYEE</sequence>
<dbReference type="RefSeq" id="WP_116048825.1">
    <property type="nucleotide sequence ID" value="NZ_QUBQ01000005.1"/>
</dbReference>
<evidence type="ECO:0000313" key="3">
    <source>
        <dbReference type="EMBL" id="REK71543.1"/>
    </source>
</evidence>
<dbReference type="CDD" id="cd05233">
    <property type="entry name" value="SDR_c"/>
    <property type="match status" value="1"/>
</dbReference>